<dbReference type="OrthoDB" id="1093631at2"/>
<name>A0A1I2KNL4_9ACTN</name>
<gene>
    <name evidence="1" type="ORF">SAMN05216574_1223</name>
</gene>
<dbReference type="SUPFAM" id="SSF52980">
    <property type="entry name" value="Restriction endonuclease-like"/>
    <property type="match status" value="1"/>
</dbReference>
<sequence length="121" mass="13411">MDAMKGDEARVVTAFCDYLKADGWAVETGVKWVDVVAQRDGQTMYAEVKGRAGPDTGTALDILYGQLLRRMETEDAPEVRYAVVVPDEAVTKAQRVPAWVRGRLRIDLYTVDAEGRVSPVH</sequence>
<organism evidence="1 2">
    <name type="scientific">Blastococcus tunisiensis</name>
    <dbReference type="NCBI Taxonomy" id="1798228"/>
    <lineage>
        <taxon>Bacteria</taxon>
        <taxon>Bacillati</taxon>
        <taxon>Actinomycetota</taxon>
        <taxon>Actinomycetes</taxon>
        <taxon>Geodermatophilales</taxon>
        <taxon>Geodermatophilaceae</taxon>
        <taxon>Blastococcus</taxon>
    </lineage>
</organism>
<dbReference type="EMBL" id="FOND01000022">
    <property type="protein sequence ID" value="SFF66711.1"/>
    <property type="molecule type" value="Genomic_DNA"/>
</dbReference>
<evidence type="ECO:0000313" key="1">
    <source>
        <dbReference type="EMBL" id="SFF66711.1"/>
    </source>
</evidence>
<reference evidence="2" key="1">
    <citation type="submission" date="2016-10" db="EMBL/GenBank/DDBJ databases">
        <authorList>
            <person name="Varghese N."/>
            <person name="Submissions S."/>
        </authorList>
    </citation>
    <scope>NUCLEOTIDE SEQUENCE [LARGE SCALE GENOMIC DNA]</scope>
    <source>
        <strain evidence="2">DSM 46838</strain>
    </source>
</reference>
<protein>
    <submittedName>
        <fullName evidence="1">Uncharacterized protein</fullName>
    </submittedName>
</protein>
<keyword evidence="2" id="KW-1185">Reference proteome</keyword>
<dbReference type="Proteomes" id="UP000198589">
    <property type="component" value="Unassembled WGS sequence"/>
</dbReference>
<dbReference type="AlphaFoldDB" id="A0A1I2KNL4"/>
<evidence type="ECO:0000313" key="2">
    <source>
        <dbReference type="Proteomes" id="UP000198589"/>
    </source>
</evidence>
<proteinExistence type="predicted"/>
<dbReference type="RefSeq" id="WP_092202761.1">
    <property type="nucleotide sequence ID" value="NZ_FOND01000022.1"/>
</dbReference>
<accession>A0A1I2KNL4</accession>
<dbReference type="InterPro" id="IPR011335">
    <property type="entry name" value="Restrct_endonuc-II-like"/>
</dbReference>